<dbReference type="Pfam" id="PF03401">
    <property type="entry name" value="TctC"/>
    <property type="match status" value="1"/>
</dbReference>
<evidence type="ECO:0000313" key="3">
    <source>
        <dbReference type="Proteomes" id="UP000194141"/>
    </source>
</evidence>
<dbReference type="PANTHER" id="PTHR42928:SF5">
    <property type="entry name" value="BLR1237 PROTEIN"/>
    <property type="match status" value="1"/>
</dbReference>
<accession>A0A1X4XUU8</accession>
<comment type="caution">
    <text evidence="2">The sequence shown here is derived from an EMBL/GenBank/DDBJ whole genome shotgun (WGS) entry which is preliminary data.</text>
</comment>
<gene>
    <name evidence="2" type="ORF">DESAMIL20_857</name>
</gene>
<evidence type="ECO:0000256" key="1">
    <source>
        <dbReference type="ARBA" id="ARBA00006987"/>
    </source>
</evidence>
<dbReference type="CDD" id="cd07012">
    <property type="entry name" value="PBP2_Bug_TTT"/>
    <property type="match status" value="1"/>
</dbReference>
<dbReference type="PANTHER" id="PTHR42928">
    <property type="entry name" value="TRICARBOXYLATE-BINDING PROTEIN"/>
    <property type="match status" value="1"/>
</dbReference>
<dbReference type="RefSeq" id="WP_086033569.1">
    <property type="nucleotide sequence ID" value="NZ_MDSU01000018.1"/>
</dbReference>
<dbReference type="Gene3D" id="3.40.190.150">
    <property type="entry name" value="Bordetella uptake gene, domain 1"/>
    <property type="match status" value="1"/>
</dbReference>
<keyword evidence="3" id="KW-1185">Reference proteome</keyword>
<evidence type="ECO:0000313" key="2">
    <source>
        <dbReference type="EMBL" id="OSS41304.1"/>
    </source>
</evidence>
<dbReference type="Proteomes" id="UP000194141">
    <property type="component" value="Unassembled WGS sequence"/>
</dbReference>
<organism evidence="2 3">
    <name type="scientific">Desulfurella amilsii</name>
    <dbReference type="NCBI Taxonomy" id="1562698"/>
    <lineage>
        <taxon>Bacteria</taxon>
        <taxon>Pseudomonadati</taxon>
        <taxon>Campylobacterota</taxon>
        <taxon>Desulfurellia</taxon>
        <taxon>Desulfurellales</taxon>
        <taxon>Desulfurellaceae</taxon>
        <taxon>Desulfurella</taxon>
    </lineage>
</organism>
<dbReference type="InterPro" id="IPR005064">
    <property type="entry name" value="BUG"/>
</dbReference>
<dbReference type="Gene3D" id="3.40.190.10">
    <property type="entry name" value="Periplasmic binding protein-like II"/>
    <property type="match status" value="1"/>
</dbReference>
<sequence>MLNKLSKALVAFVVTIIGLFFFSLSAYASNFPSRPITYIIPFNPGGQSDIQARLQQSYLKQVLHVPIVVTYEPGGGGALGWSNLVHGATNGYTIAGINLPHIILQPLVRGKSAGYKTDQILPLAFFQRTPIGLAVLKTSPFKTLKQLVKYAKAHPGAVTISGVGKWTGHYMTYLEFEKAAGIKLTYIPSTGDSETVTNLLGGSTQVAFFNSNDFISYRSKLRVLAMASSKRLSFLPNVPTFKEQGYNIVESIDRGVGVKNGTPSAIVNTLEKAFMEVMHNKDTIEKMKAEGFEPIFMNMQQSEQHVKELKAKYELLLKQLGIHFKG</sequence>
<comment type="similarity">
    <text evidence="1">Belongs to the UPF0065 (bug) family.</text>
</comment>
<dbReference type="SUPFAM" id="SSF53850">
    <property type="entry name" value="Periplasmic binding protein-like II"/>
    <property type="match status" value="1"/>
</dbReference>
<dbReference type="PIRSF" id="PIRSF017082">
    <property type="entry name" value="YflP"/>
    <property type="match status" value="1"/>
</dbReference>
<dbReference type="OrthoDB" id="8677378at2"/>
<dbReference type="AlphaFoldDB" id="A0A1X4XUU8"/>
<proteinExistence type="inferred from homology"/>
<reference evidence="2 3" key="1">
    <citation type="journal article" date="2017" name="Front. Microbiol.">
        <title>Genome Sequence of Desulfurella amilsii Strain TR1 and Comparative Genomics of Desulfurellaceae Family.</title>
        <authorList>
            <person name="Florentino A.P."/>
            <person name="Stams A.J."/>
            <person name="Sanchez-Andrea I."/>
        </authorList>
    </citation>
    <scope>NUCLEOTIDE SEQUENCE [LARGE SCALE GENOMIC DNA]</scope>
    <source>
        <strain evidence="2 3">TR1</strain>
    </source>
</reference>
<dbReference type="STRING" id="1562698.DESAMIL20_857"/>
<name>A0A1X4XUU8_9BACT</name>
<dbReference type="EMBL" id="MDSU01000018">
    <property type="protein sequence ID" value="OSS41304.1"/>
    <property type="molecule type" value="Genomic_DNA"/>
</dbReference>
<protein>
    <submittedName>
        <fullName evidence="2">Tricarboxylate transport protein TctC</fullName>
    </submittedName>
</protein>
<dbReference type="InterPro" id="IPR042100">
    <property type="entry name" value="Bug_dom1"/>
</dbReference>